<dbReference type="RefSeq" id="WP_191101190.1">
    <property type="nucleotide sequence ID" value="NZ_JACXXH010000003.1"/>
</dbReference>
<dbReference type="CDD" id="cd05254">
    <property type="entry name" value="dTDP_HR_like_SDR_e"/>
    <property type="match status" value="1"/>
</dbReference>
<comment type="pathway">
    <text evidence="1 6">Carbohydrate biosynthesis; dTDP-L-rhamnose biosynthesis.</text>
</comment>
<dbReference type="Gene3D" id="3.90.25.10">
    <property type="entry name" value="UDP-galactose 4-epimerase, domain 1"/>
    <property type="match status" value="1"/>
</dbReference>
<dbReference type="GO" id="GO:0008831">
    <property type="term" value="F:dTDP-4-dehydrorhamnose reductase activity"/>
    <property type="evidence" value="ECO:0007669"/>
    <property type="project" value="UniProtKB-EC"/>
</dbReference>
<keyword evidence="6 8" id="KW-0560">Oxidoreductase</keyword>
<gene>
    <name evidence="8" type="primary">rfbD</name>
    <name evidence="8" type="ORF">IEG06_06685</name>
</gene>
<evidence type="ECO:0000256" key="3">
    <source>
        <dbReference type="ARBA" id="ARBA00012929"/>
    </source>
</evidence>
<protein>
    <recommendedName>
        <fullName evidence="4 6">dTDP-4-dehydrorhamnose reductase</fullName>
        <ecNumber evidence="3 6">1.1.1.133</ecNumber>
    </recommendedName>
</protein>
<feature type="domain" description="RmlD-like substrate binding" evidence="7">
    <location>
        <begin position="3"/>
        <end position="282"/>
    </location>
</feature>
<comment type="function">
    <text evidence="6">Catalyzes the reduction of dTDP-6-deoxy-L-lyxo-4-hexulose to yield dTDP-L-rhamnose.</text>
</comment>
<dbReference type="NCBIfam" id="TIGR01214">
    <property type="entry name" value="rmlD"/>
    <property type="match status" value="1"/>
</dbReference>
<evidence type="ECO:0000256" key="1">
    <source>
        <dbReference type="ARBA" id="ARBA00004781"/>
    </source>
</evidence>
<evidence type="ECO:0000259" key="7">
    <source>
        <dbReference type="Pfam" id="PF04321"/>
    </source>
</evidence>
<evidence type="ECO:0000256" key="5">
    <source>
        <dbReference type="ARBA" id="ARBA00048200"/>
    </source>
</evidence>
<reference evidence="8 9" key="1">
    <citation type="submission" date="2020-09" db="EMBL/GenBank/DDBJ databases">
        <title>Bacillus nautilus sp. nov., Chryseoglobus crepusculi sp. nov, and Psychrobacter noctis sp. nov., isolated from deep-sea sponges from the equatorial Atlantic.</title>
        <authorList>
            <person name="Stennett H.L."/>
            <person name="Williams S.E."/>
        </authorList>
    </citation>
    <scope>NUCLEOTIDE SEQUENCE [LARGE SCALE GENOMIC DNA]</scope>
    <source>
        <strain evidence="8 9">28M-24</strain>
    </source>
</reference>
<proteinExistence type="inferred from homology"/>
<sequence>MKKILVTGSNGQLGSCIKIKSKEQKTLDFVFLDSKGLDVTNSKQIDEVFSNNNFDYCINCAAYTAVDQAEDESDIAYNINTLGAKNLAEASKKYKVTLIHVSTDFVFNGQAQVAYKETDITNPLGVYGSTKLEGEKEIQSKLSEYYIIRTSWLYSEFKNNFLKTMLNLASKMDALGVVNDQFGSPTNANDLSEAILKIIISEKKEYGLYHFSNLGETTWYEFAKAIFDLTNTNIKLTPISTEQYKTKALRPKYSVLDKTKIIKTFDLKILNWEKSLKKHFNKL</sequence>
<evidence type="ECO:0000313" key="8">
    <source>
        <dbReference type="EMBL" id="MBD3863131.1"/>
    </source>
</evidence>
<evidence type="ECO:0000256" key="4">
    <source>
        <dbReference type="ARBA" id="ARBA00017099"/>
    </source>
</evidence>
<dbReference type="PANTHER" id="PTHR10491">
    <property type="entry name" value="DTDP-4-DEHYDRORHAMNOSE REDUCTASE"/>
    <property type="match status" value="1"/>
</dbReference>
<evidence type="ECO:0000256" key="6">
    <source>
        <dbReference type="RuleBase" id="RU364082"/>
    </source>
</evidence>
<keyword evidence="9" id="KW-1185">Reference proteome</keyword>
<dbReference type="SUPFAM" id="SSF51735">
    <property type="entry name" value="NAD(P)-binding Rossmann-fold domains"/>
    <property type="match status" value="1"/>
</dbReference>
<evidence type="ECO:0000313" key="9">
    <source>
        <dbReference type="Proteomes" id="UP000627521"/>
    </source>
</evidence>
<dbReference type="EC" id="1.1.1.133" evidence="3 6"/>
<name>A0ABR8LU63_9FLAO</name>
<dbReference type="Proteomes" id="UP000627521">
    <property type="component" value="Unassembled WGS sequence"/>
</dbReference>
<comment type="similarity">
    <text evidence="2 6">Belongs to the dTDP-4-dehydrorhamnose reductase family.</text>
</comment>
<dbReference type="Gene3D" id="3.40.50.720">
    <property type="entry name" value="NAD(P)-binding Rossmann-like Domain"/>
    <property type="match status" value="1"/>
</dbReference>
<dbReference type="Pfam" id="PF04321">
    <property type="entry name" value="RmlD_sub_bind"/>
    <property type="match status" value="1"/>
</dbReference>
<accession>A0ABR8LU63</accession>
<dbReference type="PANTHER" id="PTHR10491:SF4">
    <property type="entry name" value="METHIONINE ADENOSYLTRANSFERASE 2 SUBUNIT BETA"/>
    <property type="match status" value="1"/>
</dbReference>
<evidence type="ECO:0000256" key="2">
    <source>
        <dbReference type="ARBA" id="ARBA00010944"/>
    </source>
</evidence>
<organism evidence="8 9">
    <name type="scientific">Olleya marilimosa</name>
    <dbReference type="NCBI Taxonomy" id="272164"/>
    <lineage>
        <taxon>Bacteria</taxon>
        <taxon>Pseudomonadati</taxon>
        <taxon>Bacteroidota</taxon>
        <taxon>Flavobacteriia</taxon>
        <taxon>Flavobacteriales</taxon>
        <taxon>Flavobacteriaceae</taxon>
    </lineage>
</organism>
<dbReference type="InterPro" id="IPR036291">
    <property type="entry name" value="NAD(P)-bd_dom_sf"/>
</dbReference>
<dbReference type="InterPro" id="IPR005913">
    <property type="entry name" value="dTDP_dehydrorham_reduct"/>
</dbReference>
<dbReference type="InterPro" id="IPR029903">
    <property type="entry name" value="RmlD-like-bd"/>
</dbReference>
<comment type="caution">
    <text evidence="8">The sequence shown here is derived from an EMBL/GenBank/DDBJ whole genome shotgun (WGS) entry which is preliminary data.</text>
</comment>
<keyword evidence="6" id="KW-0521">NADP</keyword>
<dbReference type="EMBL" id="JACXXH010000003">
    <property type="protein sequence ID" value="MBD3863131.1"/>
    <property type="molecule type" value="Genomic_DNA"/>
</dbReference>
<comment type="catalytic activity">
    <reaction evidence="5">
        <text>dTDP-beta-L-rhamnose + NADP(+) = dTDP-4-dehydro-beta-L-rhamnose + NADPH + H(+)</text>
        <dbReference type="Rhea" id="RHEA:21796"/>
        <dbReference type="ChEBI" id="CHEBI:15378"/>
        <dbReference type="ChEBI" id="CHEBI:57510"/>
        <dbReference type="ChEBI" id="CHEBI:57783"/>
        <dbReference type="ChEBI" id="CHEBI:58349"/>
        <dbReference type="ChEBI" id="CHEBI:62830"/>
        <dbReference type="EC" id="1.1.1.133"/>
    </reaction>
</comment>